<dbReference type="STRING" id="76021.BS329_31070"/>
<dbReference type="AlphaFoldDB" id="A0A1R0KJA4"/>
<comment type="similarity">
    <text evidence="2">Belongs to the transposase mutator family.</text>
</comment>
<evidence type="ECO:0000256" key="1">
    <source>
        <dbReference type="ARBA" id="ARBA00002190"/>
    </source>
</evidence>
<name>A0A1R0KJA4_9PSEU</name>
<evidence type="ECO:0000256" key="5">
    <source>
        <dbReference type="ARBA" id="ARBA00023172"/>
    </source>
</evidence>
<organism evidence="6 7">
    <name type="scientific">Amycolatopsis coloradensis</name>
    <dbReference type="NCBI Taxonomy" id="76021"/>
    <lineage>
        <taxon>Bacteria</taxon>
        <taxon>Bacillati</taxon>
        <taxon>Actinomycetota</taxon>
        <taxon>Actinomycetes</taxon>
        <taxon>Pseudonocardiales</taxon>
        <taxon>Pseudonocardiaceae</taxon>
        <taxon>Amycolatopsis</taxon>
    </lineage>
</organism>
<comment type="function">
    <text evidence="1">Required for the transposition of the insertion element.</text>
</comment>
<keyword evidence="3" id="KW-0815">Transposition</keyword>
<keyword evidence="4" id="KW-0238">DNA-binding</keyword>
<proteinExistence type="inferred from homology"/>
<evidence type="ECO:0000313" key="6">
    <source>
        <dbReference type="EMBL" id="OLZ46111.1"/>
    </source>
</evidence>
<reference evidence="6 7" key="1">
    <citation type="submission" date="2016-01" db="EMBL/GenBank/DDBJ databases">
        <title>Amycolatopsis coloradensis genome sequencing and assembly.</title>
        <authorList>
            <person name="Mayilraj S."/>
        </authorList>
    </citation>
    <scope>NUCLEOTIDE SEQUENCE [LARGE SCALE GENOMIC DNA]</scope>
    <source>
        <strain evidence="6 7">DSM 44225</strain>
    </source>
</reference>
<dbReference type="GO" id="GO:0003677">
    <property type="term" value="F:DNA binding"/>
    <property type="evidence" value="ECO:0007669"/>
    <property type="project" value="UniProtKB-KW"/>
</dbReference>
<keyword evidence="7" id="KW-1185">Reference proteome</keyword>
<accession>A0A1R0KJA4</accession>
<protein>
    <recommendedName>
        <fullName evidence="8">Transposase</fullName>
    </recommendedName>
</protein>
<gene>
    <name evidence="6" type="ORF">BS329_31070</name>
</gene>
<dbReference type="GO" id="GO:0004803">
    <property type="term" value="F:transposase activity"/>
    <property type="evidence" value="ECO:0007669"/>
    <property type="project" value="InterPro"/>
</dbReference>
<evidence type="ECO:0000256" key="3">
    <source>
        <dbReference type="ARBA" id="ARBA00022578"/>
    </source>
</evidence>
<dbReference type="PANTHER" id="PTHR33217:SF9">
    <property type="entry name" value="MUTATOR FAMILY TRANSPOSASE"/>
    <property type="match status" value="1"/>
</dbReference>
<dbReference type="PANTHER" id="PTHR33217">
    <property type="entry name" value="TRANSPOSASE FOR INSERTION SEQUENCE ELEMENT IS1081"/>
    <property type="match status" value="1"/>
</dbReference>
<dbReference type="EMBL" id="MQUQ01000018">
    <property type="protein sequence ID" value="OLZ46111.1"/>
    <property type="molecule type" value="Genomic_DNA"/>
</dbReference>
<evidence type="ECO:0000313" key="7">
    <source>
        <dbReference type="Proteomes" id="UP000187486"/>
    </source>
</evidence>
<comment type="caution">
    <text evidence="6">The sequence shown here is derived from an EMBL/GenBank/DDBJ whole genome shotgun (WGS) entry which is preliminary data.</text>
</comment>
<sequence length="193" mass="21293">MPAEALHYDAQFTDERSRRLMVCNGYLHGLSSGDFVPALEQFLGSAKGLSAAMITKLTGQRLFAERDLSDVDYVYPWADGVHVKIRLEELCLLAMIGARADELLASYDHPAEHRDHLRTTDPIESIFATVRHRTEVTKGPGSRAAGLAMAFKLIESAQARRRVVDAPHLVALVRAGALFRDGVLVERPEQDAA</sequence>
<dbReference type="Proteomes" id="UP000187486">
    <property type="component" value="Unassembled WGS sequence"/>
</dbReference>
<evidence type="ECO:0000256" key="4">
    <source>
        <dbReference type="ARBA" id="ARBA00023125"/>
    </source>
</evidence>
<keyword evidence="5" id="KW-0233">DNA recombination</keyword>
<dbReference type="InterPro" id="IPR001207">
    <property type="entry name" value="Transposase_mutator"/>
</dbReference>
<dbReference type="GO" id="GO:0006313">
    <property type="term" value="P:DNA transposition"/>
    <property type="evidence" value="ECO:0007669"/>
    <property type="project" value="InterPro"/>
</dbReference>
<evidence type="ECO:0008006" key="8">
    <source>
        <dbReference type="Google" id="ProtNLM"/>
    </source>
</evidence>
<evidence type="ECO:0000256" key="2">
    <source>
        <dbReference type="ARBA" id="ARBA00010961"/>
    </source>
</evidence>